<comment type="caution">
    <text evidence="2">The sequence shown here is derived from an EMBL/GenBank/DDBJ whole genome shotgun (WGS) entry which is preliminary data.</text>
</comment>
<reference evidence="2 3" key="1">
    <citation type="submission" date="2016-10" db="EMBL/GenBank/DDBJ databases">
        <title>Genome sequence of the basidiomycete white-rot fungus Trametes pubescens.</title>
        <authorList>
            <person name="Makela M.R."/>
            <person name="Granchi Z."/>
            <person name="Peng M."/>
            <person name="De Vries R.P."/>
            <person name="Grigoriev I."/>
            <person name="Riley R."/>
            <person name="Hilden K."/>
        </authorList>
    </citation>
    <scope>NUCLEOTIDE SEQUENCE [LARGE SCALE GENOMIC DNA]</scope>
    <source>
        <strain evidence="2 3">FBCC735</strain>
    </source>
</reference>
<sequence>MPRRRHAWSSYPSPPIRVPVFTGHTVLAFPNWVVIGRPSQAIDDGAELMLMASVPGTVVFLGRVISRLGEQSGWITFHVSGFSHVLNRSHTGNLYVPSQWTSNDIETYPASSDTEEESYAEYAAQ</sequence>
<dbReference type="AlphaFoldDB" id="A0A1M2W7J5"/>
<evidence type="ECO:0000313" key="3">
    <source>
        <dbReference type="Proteomes" id="UP000184267"/>
    </source>
</evidence>
<name>A0A1M2W7J5_TRAPU</name>
<accession>A0A1M2W7J5</accession>
<organism evidence="2 3">
    <name type="scientific">Trametes pubescens</name>
    <name type="common">White-rot fungus</name>
    <dbReference type="NCBI Taxonomy" id="154538"/>
    <lineage>
        <taxon>Eukaryota</taxon>
        <taxon>Fungi</taxon>
        <taxon>Dikarya</taxon>
        <taxon>Basidiomycota</taxon>
        <taxon>Agaricomycotina</taxon>
        <taxon>Agaricomycetes</taxon>
        <taxon>Polyporales</taxon>
        <taxon>Polyporaceae</taxon>
        <taxon>Trametes</taxon>
    </lineage>
</organism>
<evidence type="ECO:0000256" key="1">
    <source>
        <dbReference type="SAM" id="MobiDB-lite"/>
    </source>
</evidence>
<evidence type="ECO:0000313" key="2">
    <source>
        <dbReference type="EMBL" id="OJT15818.1"/>
    </source>
</evidence>
<dbReference type="Proteomes" id="UP000184267">
    <property type="component" value="Unassembled WGS sequence"/>
</dbReference>
<gene>
    <name evidence="2" type="ORF">TRAPUB_3533</name>
</gene>
<feature type="region of interest" description="Disordered" evidence="1">
    <location>
        <begin position="106"/>
        <end position="125"/>
    </location>
</feature>
<protein>
    <submittedName>
        <fullName evidence="2">Uncharacterized protein</fullName>
    </submittedName>
</protein>
<dbReference type="EMBL" id="MNAD01000127">
    <property type="protein sequence ID" value="OJT15818.1"/>
    <property type="molecule type" value="Genomic_DNA"/>
</dbReference>
<proteinExistence type="predicted"/>
<keyword evidence="3" id="KW-1185">Reference proteome</keyword>